<proteinExistence type="predicted"/>
<feature type="signal peptide" evidence="2">
    <location>
        <begin position="1"/>
        <end position="20"/>
    </location>
</feature>
<feature type="region of interest" description="Disordered" evidence="1">
    <location>
        <begin position="25"/>
        <end position="49"/>
    </location>
</feature>
<dbReference type="EMBL" id="JBCLVG010000002">
    <property type="protein sequence ID" value="MEN1947178.1"/>
    <property type="molecule type" value="Genomic_DNA"/>
</dbReference>
<evidence type="ECO:0000313" key="3">
    <source>
        <dbReference type="EMBL" id="MEN1947178.1"/>
    </source>
</evidence>
<reference evidence="3 4" key="1">
    <citation type="submission" date="2024-03" db="EMBL/GenBank/DDBJ databases">
        <title>YIM 134122 draft genome.</title>
        <authorList>
            <person name="Zuo S."/>
            <person name="Xiong L."/>
        </authorList>
    </citation>
    <scope>NUCLEOTIDE SEQUENCE [LARGE SCALE GENOMIC DNA]</scope>
    <source>
        <strain evidence="3 4">YIM 134122</strain>
    </source>
</reference>
<accession>A0ABU9W5A5</accession>
<keyword evidence="4" id="KW-1185">Reference proteome</keyword>
<gene>
    <name evidence="3" type="ORF">WJX64_11520</name>
</gene>
<dbReference type="PROSITE" id="PS51257">
    <property type="entry name" value="PROKAR_LIPOPROTEIN"/>
    <property type="match status" value="1"/>
</dbReference>
<dbReference type="Proteomes" id="UP001425155">
    <property type="component" value="Unassembled WGS sequence"/>
</dbReference>
<evidence type="ECO:0000313" key="4">
    <source>
        <dbReference type="Proteomes" id="UP001425155"/>
    </source>
</evidence>
<protein>
    <submittedName>
        <fullName evidence="3">Uncharacterized protein</fullName>
    </submittedName>
</protein>
<name>A0ABU9W5A5_9MICO</name>
<keyword evidence="2" id="KW-0732">Signal</keyword>
<evidence type="ECO:0000256" key="1">
    <source>
        <dbReference type="SAM" id="MobiDB-lite"/>
    </source>
</evidence>
<sequence>MTLRASVLVVVVSAAALLTACTGAPTASTMAPSPSSTSVRATPTEVTSPTPVAAAPAAVVIGPEGFEVQDAAGVALLSVSYGDDLDDVAASLAAVLGAAPVVGQDAGHIERRPFETLTWDGLRLGAYGDQIPKFDVLATGPATGGIEVRTPEGVAIGDDAATLAATYPDTFESYSPDFDIARGPAAVVDASADPVRTFSVAIYVDDAAPAITRIGAPVDSRGP</sequence>
<organism evidence="3 4">
    <name type="scientific">Leifsonia stereocauli</name>
    <dbReference type="NCBI Taxonomy" id="3134136"/>
    <lineage>
        <taxon>Bacteria</taxon>
        <taxon>Bacillati</taxon>
        <taxon>Actinomycetota</taxon>
        <taxon>Actinomycetes</taxon>
        <taxon>Micrococcales</taxon>
        <taxon>Microbacteriaceae</taxon>
        <taxon>Leifsonia</taxon>
    </lineage>
</organism>
<dbReference type="RefSeq" id="WP_342114168.1">
    <property type="nucleotide sequence ID" value="NZ_JBCAUN010000002.1"/>
</dbReference>
<evidence type="ECO:0000256" key="2">
    <source>
        <dbReference type="SAM" id="SignalP"/>
    </source>
</evidence>
<feature type="chain" id="PRO_5045845937" evidence="2">
    <location>
        <begin position="21"/>
        <end position="223"/>
    </location>
</feature>
<comment type="caution">
    <text evidence="3">The sequence shown here is derived from an EMBL/GenBank/DDBJ whole genome shotgun (WGS) entry which is preliminary data.</text>
</comment>